<reference evidence="1 2" key="1">
    <citation type="submission" date="2020-07" db="EMBL/GenBank/DDBJ databases">
        <title>Comparative genomics of pyrophilous fungi reveals a link between fire events and developmental genes.</title>
        <authorList>
            <consortium name="DOE Joint Genome Institute"/>
            <person name="Steindorff A.S."/>
            <person name="Carver A."/>
            <person name="Calhoun S."/>
            <person name="Stillman K."/>
            <person name="Liu H."/>
            <person name="Lipzen A."/>
            <person name="Pangilinan J."/>
            <person name="Labutti K."/>
            <person name="Bruns T.D."/>
            <person name="Grigoriev I.V."/>
        </authorList>
    </citation>
    <scope>NUCLEOTIDE SEQUENCE [LARGE SCALE GENOMIC DNA]</scope>
    <source>
        <strain evidence="1 2">CBS 144469</strain>
    </source>
</reference>
<dbReference type="AlphaFoldDB" id="A0A8H6LV34"/>
<name>A0A8H6LV34_9AGAR</name>
<evidence type="ECO:0000313" key="2">
    <source>
        <dbReference type="Proteomes" id="UP000521943"/>
    </source>
</evidence>
<dbReference type="Proteomes" id="UP000521943">
    <property type="component" value="Unassembled WGS sequence"/>
</dbReference>
<proteinExistence type="predicted"/>
<protein>
    <submittedName>
        <fullName evidence="1">Uncharacterized protein</fullName>
    </submittedName>
</protein>
<comment type="caution">
    <text evidence="1">The sequence shown here is derived from an EMBL/GenBank/DDBJ whole genome shotgun (WGS) entry which is preliminary data.</text>
</comment>
<organism evidence="1 2">
    <name type="scientific">Ephemerocybe angulata</name>
    <dbReference type="NCBI Taxonomy" id="980116"/>
    <lineage>
        <taxon>Eukaryota</taxon>
        <taxon>Fungi</taxon>
        <taxon>Dikarya</taxon>
        <taxon>Basidiomycota</taxon>
        <taxon>Agaricomycotina</taxon>
        <taxon>Agaricomycetes</taxon>
        <taxon>Agaricomycetidae</taxon>
        <taxon>Agaricales</taxon>
        <taxon>Agaricineae</taxon>
        <taxon>Psathyrellaceae</taxon>
        <taxon>Ephemerocybe</taxon>
    </lineage>
</organism>
<keyword evidence="2" id="KW-1185">Reference proteome</keyword>
<dbReference type="EMBL" id="JACGCI010000111">
    <property type="protein sequence ID" value="KAF6744993.1"/>
    <property type="molecule type" value="Genomic_DNA"/>
</dbReference>
<sequence>MESLSYVSRAQTRRSAQGANVDLPEPKLYLVRVCDLLAYADLVLNIDVNDIPVDRHWTPKAKSQFIESVYKNTHIEPFVLASIDVTQPHTCLDGRERLFTLIERTYGRYWYTSAGTKRRKLISNVWKERFLAKQIIMITYRDISPIIAAERLAFTDDPDRTRKVGTRVSRAARSASIAT</sequence>
<accession>A0A8H6LV34</accession>
<gene>
    <name evidence="1" type="ORF">DFP72DRAFT_1077892</name>
</gene>
<evidence type="ECO:0000313" key="1">
    <source>
        <dbReference type="EMBL" id="KAF6744993.1"/>
    </source>
</evidence>